<dbReference type="GO" id="GO:0001731">
    <property type="term" value="P:formation of translation preinitiation complex"/>
    <property type="evidence" value="ECO:0007669"/>
    <property type="project" value="TreeGrafter"/>
</dbReference>
<accession>A0A286UUG9</accession>
<comment type="similarity">
    <text evidence="3">Belongs to the TMA20 family.</text>
</comment>
<dbReference type="PROSITE" id="PS50890">
    <property type="entry name" value="PUA"/>
    <property type="match status" value="1"/>
</dbReference>
<dbReference type="CDD" id="cd11609">
    <property type="entry name" value="MCT1_N"/>
    <property type="match status" value="1"/>
</dbReference>
<dbReference type="InterPro" id="IPR041366">
    <property type="entry name" value="Pre-PUA"/>
</dbReference>
<dbReference type="PIRSF" id="PIRSF005067">
    <property type="entry name" value="Tma_RNA-bind_prd"/>
    <property type="match status" value="1"/>
</dbReference>
<dbReference type="CDD" id="cd21155">
    <property type="entry name" value="PUA_MCTS-1-like"/>
    <property type="match status" value="1"/>
</dbReference>
<dbReference type="STRING" id="2282107.A0A286UUG9"/>
<dbReference type="GO" id="GO:0005737">
    <property type="term" value="C:cytoplasm"/>
    <property type="evidence" value="ECO:0007669"/>
    <property type="project" value="UniProtKB-SubCell"/>
</dbReference>
<protein>
    <recommendedName>
        <fullName evidence="3">Translation machinery-associated protein 20</fullName>
    </recommendedName>
</protein>
<dbReference type="Proteomes" id="UP000217199">
    <property type="component" value="Unassembled WGS sequence"/>
</dbReference>
<organism evidence="5 6">
    <name type="scientific">Pyrrhoderma noxium</name>
    <dbReference type="NCBI Taxonomy" id="2282107"/>
    <lineage>
        <taxon>Eukaryota</taxon>
        <taxon>Fungi</taxon>
        <taxon>Dikarya</taxon>
        <taxon>Basidiomycota</taxon>
        <taxon>Agaricomycotina</taxon>
        <taxon>Agaricomycetes</taxon>
        <taxon>Hymenochaetales</taxon>
        <taxon>Hymenochaetaceae</taxon>
        <taxon>Pyrrhoderma</taxon>
    </lineage>
</organism>
<dbReference type="InterPro" id="IPR016437">
    <property type="entry name" value="MCT-1/Tma20"/>
</dbReference>
<dbReference type="InParanoid" id="A0A286UUG9"/>
<evidence type="ECO:0000256" key="3">
    <source>
        <dbReference type="PIRNR" id="PIRNR005067"/>
    </source>
</evidence>
<dbReference type="InterPro" id="IPR015947">
    <property type="entry name" value="PUA-like_sf"/>
</dbReference>
<dbReference type="Gene3D" id="3.10.400.20">
    <property type="match status" value="1"/>
</dbReference>
<evidence type="ECO:0000313" key="5">
    <source>
        <dbReference type="EMBL" id="PAV23239.1"/>
    </source>
</evidence>
<dbReference type="GO" id="GO:0003723">
    <property type="term" value="F:RNA binding"/>
    <property type="evidence" value="ECO:0007669"/>
    <property type="project" value="InterPro"/>
</dbReference>
<comment type="caution">
    <text evidence="5">The sequence shown here is derived from an EMBL/GenBank/DDBJ whole genome shotgun (WGS) entry which is preliminary data.</text>
</comment>
<dbReference type="NCBIfam" id="TIGR00451">
    <property type="entry name" value="unchar_dom_2"/>
    <property type="match status" value="1"/>
</dbReference>
<dbReference type="PANTHER" id="PTHR22798:SF0">
    <property type="entry name" value="MALIGNANT T-CELL-AMPLIFIED SEQUENCE 1"/>
    <property type="match status" value="1"/>
</dbReference>
<evidence type="ECO:0000256" key="2">
    <source>
        <dbReference type="ARBA" id="ARBA00022490"/>
    </source>
</evidence>
<dbReference type="Pfam" id="PF26292">
    <property type="entry name" value="PUA_elF2D"/>
    <property type="match status" value="1"/>
</dbReference>
<dbReference type="EMBL" id="NBII01000001">
    <property type="protein sequence ID" value="PAV23239.1"/>
    <property type="molecule type" value="Genomic_DNA"/>
</dbReference>
<dbReference type="InterPro" id="IPR002478">
    <property type="entry name" value="PUA"/>
</dbReference>
<dbReference type="Pfam" id="PF17832">
    <property type="entry name" value="Pre-PUA"/>
    <property type="match status" value="1"/>
</dbReference>
<evidence type="ECO:0000259" key="4">
    <source>
        <dbReference type="SMART" id="SM00359"/>
    </source>
</evidence>
<gene>
    <name evidence="5" type="ORF">PNOK_0030700</name>
</gene>
<dbReference type="PANTHER" id="PTHR22798">
    <property type="entry name" value="MCT-1 PROTEIN"/>
    <property type="match status" value="1"/>
</dbReference>
<dbReference type="FunCoup" id="A0A286UUG9">
    <property type="interactions" value="221"/>
</dbReference>
<feature type="domain" description="PUA" evidence="4">
    <location>
        <begin position="92"/>
        <end position="174"/>
    </location>
</feature>
<keyword evidence="2 3" id="KW-0963">Cytoplasm</keyword>
<proteinExistence type="inferred from homology"/>
<name>A0A286UUG9_9AGAM</name>
<dbReference type="InterPro" id="IPR004521">
    <property type="entry name" value="Uncharacterised_CHP00451"/>
</dbReference>
<dbReference type="InterPro" id="IPR048248">
    <property type="entry name" value="PUA_eIF2d-like"/>
</dbReference>
<dbReference type="OrthoDB" id="10249667at2759"/>
<keyword evidence="6" id="KW-1185">Reference proteome</keyword>
<sequence length="185" mass="20739">MFKKFTQSDISTTTKLKSSVQRSIRANLHEYIKPEIVEQIWPKKEDLVLVKCRERISIYVIHNVNEPLFFQHMDGPLYPCLRIVHMYPDILPQVRVDRGAIRYLLAGANMMCPGFTSKGGYLPPADQALEANTLVSIYAEGKEHAAAVGSMKLGSEEIKAVNKGVGVDVATYLGDDLWKMKSIGK</sequence>
<dbReference type="AlphaFoldDB" id="A0A286UUG9"/>
<comment type="function">
    <text evidence="3">Involved in translation.</text>
</comment>
<dbReference type="SMART" id="SM00359">
    <property type="entry name" value="PUA"/>
    <property type="match status" value="1"/>
</dbReference>
<evidence type="ECO:0000256" key="1">
    <source>
        <dbReference type="ARBA" id="ARBA00004496"/>
    </source>
</evidence>
<comment type="subcellular location">
    <subcellularLocation>
        <location evidence="1 3">Cytoplasm</location>
    </subcellularLocation>
</comment>
<reference evidence="5 6" key="1">
    <citation type="journal article" date="2017" name="Mol. Ecol.">
        <title>Comparative and population genomic landscape of Phellinus noxius: A hypervariable fungus causing root rot in trees.</title>
        <authorList>
            <person name="Chung C.L."/>
            <person name="Lee T.J."/>
            <person name="Akiba M."/>
            <person name="Lee H.H."/>
            <person name="Kuo T.H."/>
            <person name="Liu D."/>
            <person name="Ke H.M."/>
            <person name="Yokoi T."/>
            <person name="Roa M.B."/>
            <person name="Lu M.J."/>
            <person name="Chang Y.Y."/>
            <person name="Ann P.J."/>
            <person name="Tsai J.N."/>
            <person name="Chen C.Y."/>
            <person name="Tzean S.S."/>
            <person name="Ota Y."/>
            <person name="Hattori T."/>
            <person name="Sahashi N."/>
            <person name="Liou R.F."/>
            <person name="Kikuchi T."/>
            <person name="Tsai I.J."/>
        </authorList>
    </citation>
    <scope>NUCLEOTIDE SEQUENCE [LARGE SCALE GENOMIC DNA]</scope>
    <source>
        <strain evidence="5 6">FFPRI411160</strain>
    </source>
</reference>
<evidence type="ECO:0000313" key="6">
    <source>
        <dbReference type="Proteomes" id="UP000217199"/>
    </source>
</evidence>
<dbReference type="SUPFAM" id="SSF88697">
    <property type="entry name" value="PUA domain-like"/>
    <property type="match status" value="1"/>
</dbReference>